<reference evidence="1 2" key="1">
    <citation type="submission" date="2022-05" db="EMBL/GenBank/DDBJ databases">
        <authorList>
            <consortium name="Genoscope - CEA"/>
            <person name="William W."/>
        </authorList>
    </citation>
    <scope>NUCLEOTIDE SEQUENCE [LARGE SCALE GENOMIC DNA]</scope>
</reference>
<name>A0ABN8R7V3_9CNID</name>
<evidence type="ECO:0000313" key="2">
    <source>
        <dbReference type="Proteomes" id="UP001159427"/>
    </source>
</evidence>
<dbReference type="EMBL" id="CALNXI010001709">
    <property type="protein sequence ID" value="CAH3175448.1"/>
    <property type="molecule type" value="Genomic_DNA"/>
</dbReference>
<sequence>MTLSQMVKTELAWWIENIDMASRPIMFGYPDITITTDASNLGWGAVYSTGPRNRRSNSPLWPTQPWFTVLLYLPTDNPPILPCFKTLLTVSQRNFQNNPPTPRYKTTWDPHIVLNYLSSLGTGDKLTLKLLSMKLLMLTALVSAERGQSLHMLDIRFIKEGETV</sequence>
<comment type="caution">
    <text evidence="1">The sequence shown here is derived from an EMBL/GenBank/DDBJ whole genome shotgun (WGS) entry which is preliminary data.</text>
</comment>
<dbReference type="Proteomes" id="UP001159427">
    <property type="component" value="Unassembled WGS sequence"/>
</dbReference>
<evidence type="ECO:0008006" key="3">
    <source>
        <dbReference type="Google" id="ProtNLM"/>
    </source>
</evidence>
<gene>
    <name evidence="1" type="ORF">PEVE_00010136</name>
</gene>
<proteinExistence type="predicted"/>
<organism evidence="1 2">
    <name type="scientific">Porites evermanni</name>
    <dbReference type="NCBI Taxonomy" id="104178"/>
    <lineage>
        <taxon>Eukaryota</taxon>
        <taxon>Metazoa</taxon>
        <taxon>Cnidaria</taxon>
        <taxon>Anthozoa</taxon>
        <taxon>Hexacorallia</taxon>
        <taxon>Scleractinia</taxon>
        <taxon>Fungiina</taxon>
        <taxon>Poritidae</taxon>
        <taxon>Porites</taxon>
    </lineage>
</organism>
<protein>
    <recommendedName>
        <fullName evidence="3">Reverse transcriptase/retrotransposon-derived protein RNase H-like domain-containing protein</fullName>
    </recommendedName>
</protein>
<keyword evidence="2" id="KW-1185">Reference proteome</keyword>
<accession>A0ABN8R7V3</accession>
<evidence type="ECO:0000313" key="1">
    <source>
        <dbReference type="EMBL" id="CAH3175448.1"/>
    </source>
</evidence>